<evidence type="ECO:0000313" key="3">
    <source>
        <dbReference type="Proteomes" id="UP001474421"/>
    </source>
</evidence>
<proteinExistence type="predicted"/>
<dbReference type="Proteomes" id="UP001474421">
    <property type="component" value="Unassembled WGS sequence"/>
</dbReference>
<reference evidence="2 3" key="1">
    <citation type="journal article" date="2024" name="Proc. Natl. Acad. Sci. U.S.A.">
        <title>The genetic regulatory architecture and epigenomic basis for age-related changes in rattlesnake venom.</title>
        <authorList>
            <person name="Hogan M.P."/>
            <person name="Holding M.L."/>
            <person name="Nystrom G.S."/>
            <person name="Colston T.J."/>
            <person name="Bartlett D.A."/>
            <person name="Mason A.J."/>
            <person name="Ellsworth S.A."/>
            <person name="Rautsaw R.M."/>
            <person name="Lawrence K.C."/>
            <person name="Strickland J.L."/>
            <person name="He B."/>
            <person name="Fraser P."/>
            <person name="Margres M.J."/>
            <person name="Gilbert D.M."/>
            <person name="Gibbs H.L."/>
            <person name="Parkinson C.L."/>
            <person name="Rokyta D.R."/>
        </authorList>
    </citation>
    <scope>NUCLEOTIDE SEQUENCE [LARGE SCALE GENOMIC DNA]</scope>
    <source>
        <strain evidence="2">DRR0105</strain>
    </source>
</reference>
<feature type="compositionally biased region" description="Basic and acidic residues" evidence="1">
    <location>
        <begin position="1"/>
        <end position="24"/>
    </location>
</feature>
<organism evidence="2 3">
    <name type="scientific">Crotalus adamanteus</name>
    <name type="common">Eastern diamondback rattlesnake</name>
    <dbReference type="NCBI Taxonomy" id="8729"/>
    <lineage>
        <taxon>Eukaryota</taxon>
        <taxon>Metazoa</taxon>
        <taxon>Chordata</taxon>
        <taxon>Craniata</taxon>
        <taxon>Vertebrata</taxon>
        <taxon>Euteleostomi</taxon>
        <taxon>Lepidosauria</taxon>
        <taxon>Squamata</taxon>
        <taxon>Bifurcata</taxon>
        <taxon>Unidentata</taxon>
        <taxon>Episquamata</taxon>
        <taxon>Toxicofera</taxon>
        <taxon>Serpentes</taxon>
        <taxon>Colubroidea</taxon>
        <taxon>Viperidae</taxon>
        <taxon>Crotalinae</taxon>
        <taxon>Crotalus</taxon>
    </lineage>
</organism>
<comment type="caution">
    <text evidence="2">The sequence shown here is derived from an EMBL/GenBank/DDBJ whole genome shotgun (WGS) entry which is preliminary data.</text>
</comment>
<keyword evidence="3" id="KW-1185">Reference proteome</keyword>
<evidence type="ECO:0000313" key="2">
    <source>
        <dbReference type="EMBL" id="KAK9397036.1"/>
    </source>
</evidence>
<protein>
    <submittedName>
        <fullName evidence="2">PEG10: Retrotransposon-derived protein PEG10</fullName>
    </submittedName>
</protein>
<evidence type="ECO:0000256" key="1">
    <source>
        <dbReference type="SAM" id="MobiDB-lite"/>
    </source>
</evidence>
<dbReference type="EMBL" id="JAOTOJ010000008">
    <property type="protein sequence ID" value="KAK9397036.1"/>
    <property type="molecule type" value="Genomic_DNA"/>
</dbReference>
<feature type="region of interest" description="Disordered" evidence="1">
    <location>
        <begin position="1"/>
        <end position="31"/>
    </location>
</feature>
<sequence>MDCDSLREIHSDPHISGFQREDPRGATTTRHSAHRAEFGQLVMGQPSPWSWSEDLFHFRGWIYIPNWPSWFLILCMCYNNLATGHFKDTPLGWTDILVALHMP</sequence>
<accession>A0AAW1B4I5</accession>
<gene>
    <name evidence="2" type="ORF">NXF25_020397</name>
</gene>
<dbReference type="AlphaFoldDB" id="A0AAW1B4I5"/>
<name>A0AAW1B4I5_CROAD</name>